<evidence type="ECO:0000256" key="7">
    <source>
        <dbReference type="RuleBase" id="RU366031"/>
    </source>
</evidence>
<dbReference type="GO" id="GO:0006780">
    <property type="term" value="P:uroporphyrinogen III biosynthetic process"/>
    <property type="evidence" value="ECO:0007669"/>
    <property type="project" value="UniProtKB-UniRule"/>
</dbReference>
<proteinExistence type="inferred from homology"/>
<comment type="similarity">
    <text evidence="2 7">Belongs to the uroporphyrinogen-III synthase family.</text>
</comment>
<evidence type="ECO:0000259" key="8">
    <source>
        <dbReference type="Pfam" id="PF02602"/>
    </source>
</evidence>
<gene>
    <name evidence="9" type="ORF">PPAR00522_LOCUS11222</name>
</gene>
<feature type="domain" description="Tetrapyrrole biosynthesis uroporphyrinogen III synthase" evidence="8">
    <location>
        <begin position="109"/>
        <end position="363"/>
    </location>
</feature>
<dbReference type="Pfam" id="PF02602">
    <property type="entry name" value="HEM4"/>
    <property type="match status" value="1"/>
</dbReference>
<dbReference type="Gene3D" id="3.40.50.10090">
    <property type="match status" value="2"/>
</dbReference>
<keyword evidence="4 7" id="KW-0456">Lyase</keyword>
<dbReference type="InterPro" id="IPR036108">
    <property type="entry name" value="4pyrrol_syn_uPrphyn_synt_sf"/>
</dbReference>
<evidence type="ECO:0000256" key="4">
    <source>
        <dbReference type="ARBA" id="ARBA00023239"/>
    </source>
</evidence>
<comment type="catalytic activity">
    <reaction evidence="6 7">
        <text>hydroxymethylbilane = uroporphyrinogen III + H2O</text>
        <dbReference type="Rhea" id="RHEA:18965"/>
        <dbReference type="ChEBI" id="CHEBI:15377"/>
        <dbReference type="ChEBI" id="CHEBI:57308"/>
        <dbReference type="ChEBI" id="CHEBI:57845"/>
        <dbReference type="EC" id="4.2.1.75"/>
    </reaction>
</comment>
<dbReference type="SUPFAM" id="SSF69618">
    <property type="entry name" value="HemD-like"/>
    <property type="match status" value="1"/>
</dbReference>
<evidence type="ECO:0000256" key="6">
    <source>
        <dbReference type="ARBA" id="ARBA00048617"/>
    </source>
</evidence>
<dbReference type="PANTHER" id="PTHR38042">
    <property type="entry name" value="UROPORPHYRINOGEN-III SYNTHASE, CHLOROPLASTIC"/>
    <property type="match status" value="1"/>
</dbReference>
<organism evidence="9">
    <name type="scientific">Polytomella parva</name>
    <dbReference type="NCBI Taxonomy" id="51329"/>
    <lineage>
        <taxon>Eukaryota</taxon>
        <taxon>Viridiplantae</taxon>
        <taxon>Chlorophyta</taxon>
        <taxon>core chlorophytes</taxon>
        <taxon>Chlorophyceae</taxon>
        <taxon>CS clade</taxon>
        <taxon>Chlamydomonadales</taxon>
        <taxon>Chlamydomonadaceae</taxon>
        <taxon>Polytomella</taxon>
    </lineage>
</organism>
<comment type="pathway">
    <text evidence="1 7">Porphyrin-containing compound metabolism; protoporphyrin-IX biosynthesis; coproporphyrinogen-III from 5-aminolevulinate: step 3/4.</text>
</comment>
<dbReference type="UniPathway" id="UPA00251">
    <property type="reaction ID" value="UER00320"/>
</dbReference>
<evidence type="ECO:0000256" key="2">
    <source>
        <dbReference type="ARBA" id="ARBA00008133"/>
    </source>
</evidence>
<reference evidence="9" key="1">
    <citation type="submission" date="2021-01" db="EMBL/GenBank/DDBJ databases">
        <authorList>
            <person name="Corre E."/>
            <person name="Pelletier E."/>
            <person name="Niang G."/>
            <person name="Scheremetjew M."/>
            <person name="Finn R."/>
            <person name="Kale V."/>
            <person name="Holt S."/>
            <person name="Cochrane G."/>
            <person name="Meng A."/>
            <person name="Brown T."/>
            <person name="Cohen L."/>
        </authorList>
    </citation>
    <scope>NUCLEOTIDE SEQUENCE</scope>
    <source>
        <strain evidence="9">SAG 63-3</strain>
    </source>
</reference>
<dbReference type="GO" id="GO:0006782">
    <property type="term" value="P:protoporphyrinogen IX biosynthetic process"/>
    <property type="evidence" value="ECO:0007669"/>
    <property type="project" value="UniProtKB-UniRule"/>
</dbReference>
<dbReference type="GO" id="GO:0004852">
    <property type="term" value="F:uroporphyrinogen-III synthase activity"/>
    <property type="evidence" value="ECO:0007669"/>
    <property type="project" value="UniProtKB-UniRule"/>
</dbReference>
<keyword evidence="5 7" id="KW-0627">Porphyrin biosynthesis</keyword>
<evidence type="ECO:0000313" key="9">
    <source>
        <dbReference type="EMBL" id="CAD8774815.1"/>
    </source>
</evidence>
<dbReference type="EC" id="4.2.1.75" evidence="3 7"/>
<dbReference type="PANTHER" id="PTHR38042:SF1">
    <property type="entry name" value="UROPORPHYRINOGEN-III SYNTHASE, CHLOROPLASTIC"/>
    <property type="match status" value="1"/>
</dbReference>
<comment type="function">
    <text evidence="7">Catalyzes cyclization of the linear tetrapyrrole, hydroxymethylbilane, to the macrocyclic uroporphyrinogen III.</text>
</comment>
<dbReference type="AlphaFoldDB" id="A0A7S0V1N0"/>
<protein>
    <recommendedName>
        <fullName evidence="3 7">Uroporphyrinogen-III synthase</fullName>
        <ecNumber evidence="3 7">4.2.1.75</ecNumber>
    </recommendedName>
</protein>
<evidence type="ECO:0000256" key="3">
    <source>
        <dbReference type="ARBA" id="ARBA00013109"/>
    </source>
</evidence>
<sequence>MLKNKTNPRFQCSDHSKTRVLLFANRSQLHVSGYLDKAFKGQAFSHHSSSLFAPLSSFMTSSNGFYKTKKNTRLSSLPSTLSPETAPSETNGRRITVLLTREASKNIKMKNELHKRGFQTAELPLIKHVDGPDLPQLRSILDGFSSHPSFQSESSMNSDPNLSFCWLLLTSPEAASVFLKAWIASGKPKLPPIAVVGGGTGDILREEGLTPSFVSSKALGSILGLELPFPSLPLVSCPSSSASLPSPLSSSPSSFPPRPKVLYPTSKRAKGVLESELAKSGFAVVRLNTYDTIPVARSGSLSSLSRDLDLDLDLDQIQIVTLASPSTAQAWIQRVGKEEARKKLTVCIGVTTAKACIDGGLGKERVFHPSAPGVVAWADCLEEAVKAEGGRT</sequence>
<evidence type="ECO:0000256" key="5">
    <source>
        <dbReference type="ARBA" id="ARBA00023244"/>
    </source>
</evidence>
<dbReference type="InterPro" id="IPR039793">
    <property type="entry name" value="UROS/Hem4"/>
</dbReference>
<dbReference type="CDD" id="cd06578">
    <property type="entry name" value="HemD"/>
    <property type="match status" value="1"/>
</dbReference>
<evidence type="ECO:0000256" key="1">
    <source>
        <dbReference type="ARBA" id="ARBA00004772"/>
    </source>
</evidence>
<accession>A0A7S0V1N0</accession>
<name>A0A7S0V1N0_9CHLO</name>
<dbReference type="InterPro" id="IPR003754">
    <property type="entry name" value="4pyrrol_synth_uPrphyn_synth"/>
</dbReference>
<dbReference type="EMBL" id="HBFM01017451">
    <property type="protein sequence ID" value="CAD8774815.1"/>
    <property type="molecule type" value="Transcribed_RNA"/>
</dbReference>